<dbReference type="PANTHER" id="PTHR43784">
    <property type="entry name" value="GDSL-LIKE LIPASE/ACYLHYDROLASE, PUTATIVE (AFU_ORTHOLOGUE AFUA_2G00820)-RELATED"/>
    <property type="match status" value="1"/>
</dbReference>
<feature type="chain" id="PRO_5020913332" evidence="1">
    <location>
        <begin position="26"/>
        <end position="413"/>
    </location>
</feature>
<feature type="domain" description="SGNH hydrolase-type esterase" evidence="2">
    <location>
        <begin position="208"/>
        <end position="400"/>
    </location>
</feature>
<protein>
    <submittedName>
        <fullName evidence="3">SGNH/GDSL hydrolase family protein</fullName>
    </submittedName>
</protein>
<evidence type="ECO:0000259" key="2">
    <source>
        <dbReference type="Pfam" id="PF13472"/>
    </source>
</evidence>
<evidence type="ECO:0000313" key="4">
    <source>
        <dbReference type="Proteomes" id="UP000292003"/>
    </source>
</evidence>
<dbReference type="AlphaFoldDB" id="A0A4Q7IXB0"/>
<organism evidence="3 4">
    <name type="scientific">Amycolatopsis suaedae</name>
    <dbReference type="NCBI Taxonomy" id="2510978"/>
    <lineage>
        <taxon>Bacteria</taxon>
        <taxon>Bacillati</taxon>
        <taxon>Actinomycetota</taxon>
        <taxon>Actinomycetes</taxon>
        <taxon>Pseudonocardiales</taxon>
        <taxon>Pseudonocardiaceae</taxon>
        <taxon>Amycolatopsis</taxon>
    </lineage>
</organism>
<keyword evidence="1" id="KW-0732">Signal</keyword>
<dbReference type="InterPro" id="IPR053140">
    <property type="entry name" value="GDSL_Rv0518-like"/>
</dbReference>
<dbReference type="EMBL" id="SFCC01000023">
    <property type="protein sequence ID" value="RZQ59581.1"/>
    <property type="molecule type" value="Genomic_DNA"/>
</dbReference>
<reference evidence="3 4" key="1">
    <citation type="submission" date="2019-02" db="EMBL/GenBank/DDBJ databases">
        <title>Draft genome sequence of Amycolatopsis sp. 8-3EHSu isolated from roots of Suaeda maritima.</title>
        <authorList>
            <person name="Duangmal K."/>
            <person name="Chantavorakit T."/>
        </authorList>
    </citation>
    <scope>NUCLEOTIDE SEQUENCE [LARGE SCALE GENOMIC DNA]</scope>
    <source>
        <strain evidence="3 4">8-3EHSu</strain>
    </source>
</reference>
<sequence length="413" mass="43690">MRRRIVAVAAGVLLALTGVAAPATAAGHGPWVASWATAAQEAATEFGPNWSVEGFERQSLRQVVRASAGGLVTRVRLTNVYGTKPLRVAKATIARTAEGAAVRPDSVRPLTFGHRRSVEIPVGEETSSDLTVFRVAPLERVTITLYLAEATGPATMHLAANTTSYRAAGDHVADADGAAFTETSQSWYLLAGLDVAGQASRGSGVVTFGDSITDGAGATFGEYDRYPDDLAEALTPRPVLNTGIGGNRVLNDARCAGERAAARFERDVLDQPRAGTVIVLEGINDIGMPELPGEFPCVGQRPVVTAEQLIAGHRQLIRMAKADGMKIIGATMLPYQGTFYYSERGEAVRDAVNAWIRTSGEYDAVADFDRITADPAHPDALLPAYDSGDKLHPSDAGYAVMATEAAKAVRSLR</sequence>
<dbReference type="RefSeq" id="WP_130479679.1">
    <property type="nucleotide sequence ID" value="NZ_SFCC01000023.1"/>
</dbReference>
<dbReference type="Pfam" id="PF13472">
    <property type="entry name" value="Lipase_GDSL_2"/>
    <property type="match status" value="1"/>
</dbReference>
<dbReference type="InterPro" id="IPR036514">
    <property type="entry name" value="SGNH_hydro_sf"/>
</dbReference>
<dbReference type="SUPFAM" id="SSF52266">
    <property type="entry name" value="SGNH hydrolase"/>
    <property type="match status" value="1"/>
</dbReference>
<comment type="caution">
    <text evidence="3">The sequence shown here is derived from an EMBL/GenBank/DDBJ whole genome shotgun (WGS) entry which is preliminary data.</text>
</comment>
<feature type="signal peptide" evidence="1">
    <location>
        <begin position="1"/>
        <end position="25"/>
    </location>
</feature>
<dbReference type="Gene3D" id="3.40.50.1110">
    <property type="entry name" value="SGNH hydrolase"/>
    <property type="match status" value="1"/>
</dbReference>
<keyword evidence="3" id="KW-0378">Hydrolase</keyword>
<dbReference type="GO" id="GO:0016787">
    <property type="term" value="F:hydrolase activity"/>
    <property type="evidence" value="ECO:0007669"/>
    <property type="project" value="UniProtKB-KW"/>
</dbReference>
<accession>A0A4Q7IXB0</accession>
<dbReference type="PANTHER" id="PTHR43784:SF2">
    <property type="entry name" value="GDSL-LIKE LIPASE_ACYLHYDROLASE, PUTATIVE (AFU_ORTHOLOGUE AFUA_2G00820)-RELATED"/>
    <property type="match status" value="1"/>
</dbReference>
<dbReference type="InterPro" id="IPR013830">
    <property type="entry name" value="SGNH_hydro"/>
</dbReference>
<evidence type="ECO:0000313" key="3">
    <source>
        <dbReference type="EMBL" id="RZQ59581.1"/>
    </source>
</evidence>
<dbReference type="Proteomes" id="UP000292003">
    <property type="component" value="Unassembled WGS sequence"/>
</dbReference>
<proteinExistence type="predicted"/>
<evidence type="ECO:0000256" key="1">
    <source>
        <dbReference type="SAM" id="SignalP"/>
    </source>
</evidence>
<keyword evidence="4" id="KW-1185">Reference proteome</keyword>
<name>A0A4Q7IXB0_9PSEU</name>
<dbReference type="CDD" id="cd01830">
    <property type="entry name" value="XynE_like"/>
    <property type="match status" value="1"/>
</dbReference>
<dbReference type="OrthoDB" id="1828825at2"/>
<gene>
    <name evidence="3" type="ORF">EWH70_33905</name>
</gene>